<evidence type="ECO:0000256" key="1">
    <source>
        <dbReference type="SAM" id="MobiDB-lite"/>
    </source>
</evidence>
<proteinExistence type="predicted"/>
<keyword evidence="3" id="KW-1185">Reference proteome</keyword>
<reference evidence="2 3" key="1">
    <citation type="submission" date="2024-02" db="EMBL/GenBank/DDBJ databases">
        <authorList>
            <person name="Daric V."/>
            <person name="Darras S."/>
        </authorList>
    </citation>
    <scope>NUCLEOTIDE SEQUENCE [LARGE SCALE GENOMIC DNA]</scope>
</reference>
<feature type="compositionally biased region" description="Basic and acidic residues" evidence="1">
    <location>
        <begin position="194"/>
        <end position="210"/>
    </location>
</feature>
<accession>A0ABP0FK06</accession>
<feature type="compositionally biased region" description="Basic and acidic residues" evidence="1">
    <location>
        <begin position="176"/>
        <end position="186"/>
    </location>
</feature>
<organism evidence="2 3">
    <name type="scientific">Clavelina lepadiformis</name>
    <name type="common">Light-bulb sea squirt</name>
    <name type="synonym">Ascidia lepadiformis</name>
    <dbReference type="NCBI Taxonomy" id="159417"/>
    <lineage>
        <taxon>Eukaryota</taxon>
        <taxon>Metazoa</taxon>
        <taxon>Chordata</taxon>
        <taxon>Tunicata</taxon>
        <taxon>Ascidiacea</taxon>
        <taxon>Aplousobranchia</taxon>
        <taxon>Clavelinidae</taxon>
        <taxon>Clavelina</taxon>
    </lineage>
</organism>
<gene>
    <name evidence="2" type="ORF">CVLEPA_LOCUS9051</name>
</gene>
<protein>
    <submittedName>
        <fullName evidence="2">Uncharacterized protein</fullName>
    </submittedName>
</protein>
<name>A0ABP0FK06_CLALP</name>
<dbReference type="EMBL" id="CAWYQH010000057">
    <property type="protein sequence ID" value="CAK8678765.1"/>
    <property type="molecule type" value="Genomic_DNA"/>
</dbReference>
<comment type="caution">
    <text evidence="2">The sequence shown here is derived from an EMBL/GenBank/DDBJ whole genome shotgun (WGS) entry which is preliminary data.</text>
</comment>
<evidence type="ECO:0000313" key="3">
    <source>
        <dbReference type="Proteomes" id="UP001642483"/>
    </source>
</evidence>
<dbReference type="Proteomes" id="UP001642483">
    <property type="component" value="Unassembled WGS sequence"/>
</dbReference>
<evidence type="ECO:0000313" key="2">
    <source>
        <dbReference type="EMBL" id="CAK8678765.1"/>
    </source>
</evidence>
<sequence length="303" mass="34056">MSVKSQMETENIKEIGTAPDPSEVKSDLSTKKDVLVDFMKDELDTDEDIKCVADNSDQNEFSLEIVGQDLSKDSGLKLPVAILSDNEDDQQIQMESDDIEITSPPFKELEVELDPNAPEDSKIVITSTGRKLDEFEIAVEGLDMVIEDASGECDDEHPDVVTVTGSKDLDIVIKSDDEEIPIKLEMKEDEEEQKSDVVESEEGKQQDPAKEIVILSKAEPEDQEESLEEEDFKRPSEVEQSMTELDLKEEPVTDPPKVIVPTSDQESRQDLLPGWYNNVGDPKERELTTWEKLCCCCGKRRES</sequence>
<feature type="compositionally biased region" description="Acidic residues" evidence="1">
    <location>
        <begin position="221"/>
        <end position="230"/>
    </location>
</feature>
<feature type="region of interest" description="Disordered" evidence="1">
    <location>
        <begin position="1"/>
        <end position="27"/>
    </location>
</feature>
<feature type="region of interest" description="Disordered" evidence="1">
    <location>
        <begin position="176"/>
        <end position="282"/>
    </location>
</feature>